<keyword evidence="3" id="KW-0067">ATP-binding</keyword>
<dbReference type="EMBL" id="FNHB01000004">
    <property type="protein sequence ID" value="SDM41466.1"/>
    <property type="molecule type" value="Genomic_DNA"/>
</dbReference>
<dbReference type="AlphaFoldDB" id="A0A1G9T1F2"/>
<keyword evidence="1" id="KW-0547">Nucleotide-binding</keyword>
<dbReference type="SUPFAM" id="SSF160467">
    <property type="entry name" value="PH0987 N-terminal domain-like"/>
    <property type="match status" value="1"/>
</dbReference>
<dbReference type="NCBIfam" id="TIGR00370">
    <property type="entry name" value="5-oxoprolinase subunit PxpB"/>
    <property type="match status" value="1"/>
</dbReference>
<reference evidence="5 6" key="1">
    <citation type="submission" date="2016-10" db="EMBL/GenBank/DDBJ databases">
        <authorList>
            <person name="de Groot N.N."/>
        </authorList>
    </citation>
    <scope>NUCLEOTIDE SEQUENCE [LARGE SCALE GENOMIC DNA]</scope>
    <source>
        <strain evidence="5 6">DSM 1736</strain>
    </source>
</reference>
<dbReference type="Proteomes" id="UP000214880">
    <property type="component" value="Unassembled WGS sequence"/>
</dbReference>
<evidence type="ECO:0000256" key="3">
    <source>
        <dbReference type="ARBA" id="ARBA00022840"/>
    </source>
</evidence>
<dbReference type="Gene3D" id="3.30.1360.40">
    <property type="match status" value="1"/>
</dbReference>
<name>A0A1G9T1F2_9FIRM</name>
<keyword evidence="6" id="KW-1185">Reference proteome</keyword>
<keyword evidence="2" id="KW-0378">Hydrolase</keyword>
<dbReference type="PANTHER" id="PTHR34698:SF2">
    <property type="entry name" value="5-OXOPROLINASE SUBUNIT B"/>
    <property type="match status" value="1"/>
</dbReference>
<dbReference type="PANTHER" id="PTHR34698">
    <property type="entry name" value="5-OXOPROLINASE SUBUNIT B"/>
    <property type="match status" value="1"/>
</dbReference>
<sequence length="248" mass="26912">MRQIAVDSEIAIQPVGETAVKVVFGQGISPEIHYRVKALIDHLDKAPFPGFIEYVAAFASVTVFYDLPVIKQLQQDSAEKDRPAYQFTGGLLRDIVSGLSAQAEAAPRVVEVPVCYGGEHGPDLAYVAEFNHLTAEQVIELHSQGRYLVYMLGFAPGFPYLGGMPECIAAPRRQSPRLNIPAGTVGIAGMQTGVYPIATPGGWQLIGRTPLELFCPQNNPPTLLKAGDIIKFRPISPQEYAEYGGESQ</sequence>
<dbReference type="Pfam" id="PF02682">
    <property type="entry name" value="CT_C_D"/>
    <property type="match status" value="1"/>
</dbReference>
<evidence type="ECO:0000313" key="6">
    <source>
        <dbReference type="Proteomes" id="UP000214880"/>
    </source>
</evidence>
<dbReference type="Gene3D" id="2.40.100.10">
    <property type="entry name" value="Cyclophilin-like"/>
    <property type="match status" value="1"/>
</dbReference>
<evidence type="ECO:0000256" key="2">
    <source>
        <dbReference type="ARBA" id="ARBA00022801"/>
    </source>
</evidence>
<gene>
    <name evidence="5" type="ORF">SAMN04488502_104183</name>
</gene>
<feature type="domain" description="Carboxyltransferase" evidence="4">
    <location>
        <begin position="10"/>
        <end position="224"/>
    </location>
</feature>
<dbReference type="GO" id="GO:0016787">
    <property type="term" value="F:hydrolase activity"/>
    <property type="evidence" value="ECO:0007669"/>
    <property type="project" value="UniProtKB-KW"/>
</dbReference>
<dbReference type="SUPFAM" id="SSF50891">
    <property type="entry name" value="Cyclophilin-like"/>
    <property type="match status" value="1"/>
</dbReference>
<protein>
    <submittedName>
        <fullName evidence="5">Inhibitor of KinA</fullName>
    </submittedName>
</protein>
<proteinExistence type="predicted"/>
<evidence type="ECO:0000259" key="4">
    <source>
        <dbReference type="SMART" id="SM00796"/>
    </source>
</evidence>
<organism evidence="5 6">
    <name type="scientific">Dendrosporobacter quercicolus</name>
    <dbReference type="NCBI Taxonomy" id="146817"/>
    <lineage>
        <taxon>Bacteria</taxon>
        <taxon>Bacillati</taxon>
        <taxon>Bacillota</taxon>
        <taxon>Negativicutes</taxon>
        <taxon>Selenomonadales</taxon>
        <taxon>Sporomusaceae</taxon>
        <taxon>Dendrosporobacter</taxon>
    </lineage>
</organism>
<dbReference type="STRING" id="146817.SAMN04488502_104183"/>
<dbReference type="InterPro" id="IPR029000">
    <property type="entry name" value="Cyclophilin-like_dom_sf"/>
</dbReference>
<dbReference type="InterPro" id="IPR010016">
    <property type="entry name" value="PxpB"/>
</dbReference>
<dbReference type="InterPro" id="IPR003833">
    <property type="entry name" value="CT_C_D"/>
</dbReference>
<evidence type="ECO:0000256" key="1">
    <source>
        <dbReference type="ARBA" id="ARBA00022741"/>
    </source>
</evidence>
<accession>A0A1G9T1F2</accession>
<dbReference type="GO" id="GO:0005524">
    <property type="term" value="F:ATP binding"/>
    <property type="evidence" value="ECO:0007669"/>
    <property type="project" value="UniProtKB-KW"/>
</dbReference>
<dbReference type="SMART" id="SM00796">
    <property type="entry name" value="AHS1"/>
    <property type="match status" value="1"/>
</dbReference>
<evidence type="ECO:0000313" key="5">
    <source>
        <dbReference type="EMBL" id="SDM41466.1"/>
    </source>
</evidence>